<accession>A0A218M360</accession>
<keyword evidence="2" id="KW-1185">Reference proteome</keyword>
<proteinExistence type="predicted"/>
<sequence length="98" mass="11481">MEEIFWRPLEELSDMDECMSILVLRRGNEAADTIVTQAQLFEGSLYPDDLDFCADYEDRIQDAIAWMYIPRAFRFFMNPGMEISYDPRTGETKVRSVP</sequence>
<dbReference type="GeneID" id="40085881"/>
<dbReference type="RefSeq" id="YP_009609796.1">
    <property type="nucleotide sequence ID" value="NC_041997.1"/>
</dbReference>
<dbReference type="Proteomes" id="UP000224101">
    <property type="component" value="Segment"/>
</dbReference>
<organism evidence="1 2">
    <name type="scientific">Acidovorax phage ACP17</name>
    <dbReference type="NCBI Taxonomy" id="2010329"/>
    <lineage>
        <taxon>Viruses</taxon>
        <taxon>Duplodnaviria</taxon>
        <taxon>Heunggongvirae</taxon>
        <taxon>Uroviricota</taxon>
        <taxon>Caudoviricetes</taxon>
        <taxon>Busanvirus</taxon>
        <taxon>Busanvirus ACP17</taxon>
    </lineage>
</organism>
<reference evidence="1 2" key="1">
    <citation type="submission" date="2017-08" db="EMBL/GenBank/DDBJ databases">
        <title>Characterization and complete genome sequence of novel bacteriophage infecting the causal agent of bacterial fruit blotch, Acidovorax citrulli.</title>
        <authorList>
            <person name="Midani A.R."/>
            <person name="Park S.-H."/>
            <person name="Choi T.-J."/>
        </authorList>
    </citation>
    <scope>NUCLEOTIDE SEQUENCE [LARGE SCALE GENOMIC DNA]</scope>
</reference>
<name>A0A218M360_9CAUD</name>
<protein>
    <submittedName>
        <fullName evidence="1">Uncharacterized protein</fullName>
    </submittedName>
</protein>
<dbReference type="EMBL" id="KY979132">
    <property type="protein sequence ID" value="ASD50477.1"/>
    <property type="molecule type" value="Genomic_DNA"/>
</dbReference>
<evidence type="ECO:0000313" key="1">
    <source>
        <dbReference type="EMBL" id="ASD50477.1"/>
    </source>
</evidence>
<evidence type="ECO:0000313" key="2">
    <source>
        <dbReference type="Proteomes" id="UP000224101"/>
    </source>
</evidence>
<dbReference type="KEGG" id="vg:40085881"/>